<reference evidence="1" key="1">
    <citation type="submission" date="2021-06" db="EMBL/GenBank/DDBJ databases">
        <authorList>
            <person name="Kallberg Y."/>
            <person name="Tangrot J."/>
            <person name="Rosling A."/>
        </authorList>
    </citation>
    <scope>NUCLEOTIDE SEQUENCE</scope>
    <source>
        <strain evidence="1">IL203A</strain>
    </source>
</reference>
<comment type="caution">
    <text evidence="1">The sequence shown here is derived from an EMBL/GenBank/DDBJ whole genome shotgun (WGS) entry which is preliminary data.</text>
</comment>
<feature type="non-terminal residue" evidence="1">
    <location>
        <position position="1"/>
    </location>
</feature>
<evidence type="ECO:0000313" key="2">
    <source>
        <dbReference type="Proteomes" id="UP000789702"/>
    </source>
</evidence>
<organism evidence="1 2">
    <name type="scientific">Dentiscutata heterogama</name>
    <dbReference type="NCBI Taxonomy" id="1316150"/>
    <lineage>
        <taxon>Eukaryota</taxon>
        <taxon>Fungi</taxon>
        <taxon>Fungi incertae sedis</taxon>
        <taxon>Mucoromycota</taxon>
        <taxon>Glomeromycotina</taxon>
        <taxon>Glomeromycetes</taxon>
        <taxon>Diversisporales</taxon>
        <taxon>Gigasporaceae</taxon>
        <taxon>Dentiscutata</taxon>
    </lineage>
</organism>
<sequence>VYTLLYHTLILCHIYRFIRALNLHYSGVGWKIVREHLSEIIPRDHLLWKLWLEDKVTKMKCFVRMKYEKLYRD</sequence>
<name>A0ACA9PJ55_9GLOM</name>
<keyword evidence="2" id="KW-1185">Reference proteome</keyword>
<gene>
    <name evidence="1" type="ORF">DHETER_LOCUS12033</name>
</gene>
<proteinExistence type="predicted"/>
<feature type="non-terminal residue" evidence="1">
    <location>
        <position position="73"/>
    </location>
</feature>
<evidence type="ECO:0000313" key="1">
    <source>
        <dbReference type="EMBL" id="CAG8706738.1"/>
    </source>
</evidence>
<dbReference type="Proteomes" id="UP000789702">
    <property type="component" value="Unassembled WGS sequence"/>
</dbReference>
<protein>
    <submittedName>
        <fullName evidence="1">15138_t:CDS:1</fullName>
    </submittedName>
</protein>
<accession>A0ACA9PJ55</accession>
<dbReference type="EMBL" id="CAJVPU010028340">
    <property type="protein sequence ID" value="CAG8706738.1"/>
    <property type="molecule type" value="Genomic_DNA"/>
</dbReference>